<evidence type="ECO:0000313" key="5">
    <source>
        <dbReference type="Proteomes" id="UP001466331"/>
    </source>
</evidence>
<feature type="compositionally biased region" description="Basic and acidic residues" evidence="1">
    <location>
        <begin position="314"/>
        <end position="326"/>
    </location>
</feature>
<protein>
    <submittedName>
        <fullName evidence="4">MlaD family protein</fullName>
    </submittedName>
</protein>
<organism evidence="4 5">
    <name type="scientific">Rarispira pelagica</name>
    <dbReference type="NCBI Taxonomy" id="3141764"/>
    <lineage>
        <taxon>Bacteria</taxon>
        <taxon>Pseudomonadati</taxon>
        <taxon>Spirochaetota</taxon>
        <taxon>Spirochaetia</taxon>
        <taxon>Winmispirales</taxon>
        <taxon>Winmispiraceae</taxon>
        <taxon>Rarispira</taxon>
    </lineage>
</organism>
<evidence type="ECO:0000313" key="4">
    <source>
        <dbReference type="EMBL" id="MEM5947833.1"/>
    </source>
</evidence>
<evidence type="ECO:0000256" key="1">
    <source>
        <dbReference type="SAM" id="MobiDB-lite"/>
    </source>
</evidence>
<reference evidence="4 5" key="1">
    <citation type="submission" date="2024-03" db="EMBL/GenBank/DDBJ databases">
        <title>Ignisphaera cupida sp. nov., a hyperthermophilic hydrolytic archaeon from a hot spring of Kamchatka, and proposal of Ignisphaeraceae fam. nov.</title>
        <authorList>
            <person name="Podosokorskaya O.A."/>
            <person name="Elcheninov A.G."/>
            <person name="Maltseva A.I."/>
            <person name="Zayulina K.S."/>
            <person name="Novikov A."/>
            <person name="Merkel A.Y."/>
        </authorList>
    </citation>
    <scope>NUCLEOTIDE SEQUENCE [LARGE SCALE GENOMIC DNA]</scope>
    <source>
        <strain evidence="4 5">38H-sp</strain>
    </source>
</reference>
<feature type="domain" description="Mce/MlaD" evidence="3">
    <location>
        <begin position="40"/>
        <end position="105"/>
    </location>
</feature>
<keyword evidence="2" id="KW-0812">Transmembrane</keyword>
<dbReference type="PANTHER" id="PTHR33371">
    <property type="entry name" value="INTERMEMBRANE PHOSPHOLIPID TRANSPORT SYSTEM BINDING PROTEIN MLAD-RELATED"/>
    <property type="match status" value="1"/>
</dbReference>
<dbReference type="Proteomes" id="UP001466331">
    <property type="component" value="Unassembled WGS sequence"/>
</dbReference>
<dbReference type="PANTHER" id="PTHR33371:SF4">
    <property type="entry name" value="INTERMEMBRANE PHOSPHOLIPID TRANSPORT SYSTEM BINDING PROTEIN MLAD"/>
    <property type="match status" value="1"/>
</dbReference>
<dbReference type="InterPro" id="IPR003399">
    <property type="entry name" value="Mce/MlaD"/>
</dbReference>
<evidence type="ECO:0000256" key="2">
    <source>
        <dbReference type="SAM" id="Phobius"/>
    </source>
</evidence>
<feature type="transmembrane region" description="Helical" evidence="2">
    <location>
        <begin position="12"/>
        <end position="32"/>
    </location>
</feature>
<proteinExistence type="predicted"/>
<gene>
    <name evidence="4" type="ORF">WKV44_04675</name>
</gene>
<keyword evidence="2" id="KW-1133">Transmembrane helix</keyword>
<dbReference type="InterPro" id="IPR052336">
    <property type="entry name" value="MlaD_Phospholipid_Transporter"/>
</dbReference>
<keyword evidence="5" id="KW-1185">Reference proteome</keyword>
<sequence>MKFRIRFASQVVGFFLIAALAAMVVVVVFLGINQRWFAKNYKFFTYFASANGIKNGMGINFKGFAIGKVTDVTLDEDNRVKVSFYIEDRFYNKVYQHSVLALLSNPLGLGGGIVFYQGKEESPPIPEGNYIPSLDFEDGQKLVESGLVDVPPGTDAINRLLAQIEPILKNLDKVLVSLNSTLNTVDSGLKGNSQIALGQALKNVALMSENLKTLSDDLSNAYGIIPRLLGAEGSLAKILNDNMELYNKINTTLNSLQESMENIKTLTEFLKDSRPQISGILEEGKDAIKKGKEVLEGVRNNPLIRGGVPEEQTQETRLDAIRDEEF</sequence>
<keyword evidence="2" id="KW-0472">Membrane</keyword>
<comment type="caution">
    <text evidence="4">The sequence shown here is derived from an EMBL/GenBank/DDBJ whole genome shotgun (WGS) entry which is preliminary data.</text>
</comment>
<feature type="region of interest" description="Disordered" evidence="1">
    <location>
        <begin position="302"/>
        <end position="326"/>
    </location>
</feature>
<dbReference type="Pfam" id="PF02470">
    <property type="entry name" value="MlaD"/>
    <property type="match status" value="1"/>
</dbReference>
<name>A0ABU9UAZ9_9SPIR</name>
<dbReference type="RefSeq" id="WP_420069282.1">
    <property type="nucleotide sequence ID" value="NZ_JBCHKQ010000002.1"/>
</dbReference>
<dbReference type="EMBL" id="JBCHKQ010000002">
    <property type="protein sequence ID" value="MEM5947833.1"/>
    <property type="molecule type" value="Genomic_DNA"/>
</dbReference>
<accession>A0ABU9UAZ9</accession>
<evidence type="ECO:0000259" key="3">
    <source>
        <dbReference type="Pfam" id="PF02470"/>
    </source>
</evidence>